<dbReference type="STRING" id="425514.SAMN05443550_114123"/>
<dbReference type="SUPFAM" id="SSF55785">
    <property type="entry name" value="PYP-like sensor domain (PAS domain)"/>
    <property type="match status" value="1"/>
</dbReference>
<evidence type="ECO:0000313" key="3">
    <source>
        <dbReference type="Proteomes" id="UP000198850"/>
    </source>
</evidence>
<dbReference type="Gene3D" id="3.30.450.20">
    <property type="entry name" value="PAS domain"/>
    <property type="match status" value="2"/>
</dbReference>
<evidence type="ECO:0000259" key="1">
    <source>
        <dbReference type="SMART" id="SM00091"/>
    </source>
</evidence>
<dbReference type="Proteomes" id="UP000198850">
    <property type="component" value="Unassembled WGS sequence"/>
</dbReference>
<dbReference type="AlphaFoldDB" id="A0A1H4HA37"/>
<dbReference type="RefSeq" id="WP_090559742.1">
    <property type="nucleotide sequence ID" value="NZ_FNRA01000014.1"/>
</dbReference>
<dbReference type="OrthoDB" id="341208at2"/>
<name>A0A1H4HA37_9SPHI</name>
<dbReference type="NCBIfam" id="TIGR00229">
    <property type="entry name" value="sensory_box"/>
    <property type="match status" value="1"/>
</dbReference>
<organism evidence="2 3">
    <name type="scientific">Pedobacter hartonius</name>
    <dbReference type="NCBI Taxonomy" id="425514"/>
    <lineage>
        <taxon>Bacteria</taxon>
        <taxon>Pseudomonadati</taxon>
        <taxon>Bacteroidota</taxon>
        <taxon>Sphingobacteriia</taxon>
        <taxon>Sphingobacteriales</taxon>
        <taxon>Sphingobacteriaceae</taxon>
        <taxon>Pedobacter</taxon>
    </lineage>
</organism>
<keyword evidence="3" id="KW-1185">Reference proteome</keyword>
<reference evidence="2 3" key="1">
    <citation type="submission" date="2016-10" db="EMBL/GenBank/DDBJ databases">
        <authorList>
            <person name="de Groot N.N."/>
        </authorList>
    </citation>
    <scope>NUCLEOTIDE SEQUENCE [LARGE SCALE GENOMIC DNA]</scope>
    <source>
        <strain evidence="2 3">DSM 19033</strain>
    </source>
</reference>
<dbReference type="SMART" id="SM00091">
    <property type="entry name" value="PAS"/>
    <property type="match status" value="1"/>
</dbReference>
<evidence type="ECO:0000313" key="2">
    <source>
        <dbReference type="EMBL" id="SEB18555.1"/>
    </source>
</evidence>
<dbReference type="InterPro" id="IPR000014">
    <property type="entry name" value="PAS"/>
</dbReference>
<proteinExistence type="predicted"/>
<feature type="domain" description="PAS" evidence="1">
    <location>
        <begin position="5"/>
        <end position="71"/>
    </location>
</feature>
<dbReference type="EMBL" id="FNRA01000014">
    <property type="protein sequence ID" value="SEB18555.1"/>
    <property type="molecule type" value="Genomic_DNA"/>
</dbReference>
<sequence>MNRIENYLKIFENAPVAAAILEEDTLKVDLANEAMLKLWGRESEVIGKKLLDFMPELHSQPFPELIRNVFKTGKYYHDSGTKVMINRAGRLETIYIDYSYTLIPGEKENTTALLILATDVSEREVAKYALEEADRNLRSLVMSAPVPMCVFKGDDLKAEIVNHAMLELWYDKRKLRMDALKHVFHNGTTYTEKIEETLYSYTPLRDGLGKTCGVVLTGNRMLN</sequence>
<dbReference type="InterPro" id="IPR035965">
    <property type="entry name" value="PAS-like_dom_sf"/>
</dbReference>
<protein>
    <recommendedName>
        <fullName evidence="1">PAS domain-containing protein</fullName>
    </recommendedName>
</protein>
<dbReference type="Pfam" id="PF13188">
    <property type="entry name" value="PAS_8"/>
    <property type="match status" value="1"/>
</dbReference>
<accession>A0A1H4HA37</accession>
<gene>
    <name evidence="2" type="ORF">SAMN05443550_114123</name>
</gene>